<comment type="caution">
    <text evidence="1">The sequence shown here is derived from an EMBL/GenBank/DDBJ whole genome shotgun (WGS) entry which is preliminary data.</text>
</comment>
<dbReference type="EMBL" id="JBHTLP010000001">
    <property type="protein sequence ID" value="MFD1139793.1"/>
    <property type="molecule type" value="Genomic_DNA"/>
</dbReference>
<evidence type="ECO:0008006" key="3">
    <source>
        <dbReference type="Google" id="ProtNLM"/>
    </source>
</evidence>
<accession>A0ABW3PXD3</accession>
<dbReference type="RefSeq" id="WP_265990470.1">
    <property type="nucleotide sequence ID" value="NZ_CP110973.1"/>
</dbReference>
<keyword evidence="2" id="KW-1185">Reference proteome</keyword>
<reference evidence="2" key="1">
    <citation type="journal article" date="2019" name="Int. J. Syst. Evol. Microbiol.">
        <title>The Global Catalogue of Microorganisms (GCM) 10K type strain sequencing project: providing services to taxonomists for standard genome sequencing and annotation.</title>
        <authorList>
            <consortium name="The Broad Institute Genomics Platform"/>
            <consortium name="The Broad Institute Genome Sequencing Center for Infectious Disease"/>
            <person name="Wu L."/>
            <person name="Ma J."/>
        </authorList>
    </citation>
    <scope>NUCLEOTIDE SEQUENCE [LARGE SCALE GENOMIC DNA]</scope>
    <source>
        <strain evidence="2">CCUG 55608</strain>
    </source>
</reference>
<dbReference type="Proteomes" id="UP001597116">
    <property type="component" value="Unassembled WGS sequence"/>
</dbReference>
<evidence type="ECO:0000313" key="1">
    <source>
        <dbReference type="EMBL" id="MFD1139793.1"/>
    </source>
</evidence>
<evidence type="ECO:0000313" key="2">
    <source>
        <dbReference type="Proteomes" id="UP001597116"/>
    </source>
</evidence>
<proteinExistence type="predicted"/>
<organism evidence="1 2">
    <name type="scientific">Larkinella insperata</name>
    <dbReference type="NCBI Taxonomy" id="332158"/>
    <lineage>
        <taxon>Bacteria</taxon>
        <taxon>Pseudomonadati</taxon>
        <taxon>Bacteroidota</taxon>
        <taxon>Cytophagia</taxon>
        <taxon>Cytophagales</taxon>
        <taxon>Spirosomataceae</taxon>
        <taxon>Larkinella</taxon>
    </lineage>
</organism>
<gene>
    <name evidence="1" type="ORF">ACFQ4C_01670</name>
</gene>
<sequence>MMIPIILIAGVVGAIAYVVGRYLSDCLVDHEFNIQLYADEYKEALEEVDKDYARLVGKAYFSALRQGRLTQEDNETIADDLAAMH</sequence>
<name>A0ABW3PXD3_9BACT</name>
<protein>
    <recommendedName>
        <fullName evidence="3">YtxH domain-containing protein</fullName>
    </recommendedName>
</protein>